<reference evidence="1 2" key="1">
    <citation type="journal article" date="2019" name="PLoS Biol.">
        <title>Sex chromosomes control vertical transmission of feminizing Wolbachia symbionts in an isopod.</title>
        <authorList>
            <person name="Becking T."/>
            <person name="Chebbi M.A."/>
            <person name="Giraud I."/>
            <person name="Moumen B."/>
            <person name="Laverre T."/>
            <person name="Caubet Y."/>
            <person name="Peccoud J."/>
            <person name="Gilbert C."/>
            <person name="Cordaux R."/>
        </authorList>
    </citation>
    <scope>NUCLEOTIDE SEQUENCE [LARGE SCALE GENOMIC DNA]</scope>
    <source>
        <strain evidence="1">ANa2</strain>
        <tissue evidence="1">Whole body excluding digestive tract and cuticle</tissue>
    </source>
</reference>
<dbReference type="EMBL" id="SEYY01009665">
    <property type="protein sequence ID" value="KAB7501736.1"/>
    <property type="molecule type" value="Genomic_DNA"/>
</dbReference>
<gene>
    <name evidence="1" type="ORF">Anas_04433</name>
</gene>
<accession>A0A5N5T5C1</accession>
<protein>
    <submittedName>
        <fullName evidence="1">Uncharacterized protein</fullName>
    </submittedName>
</protein>
<organism evidence="1 2">
    <name type="scientific">Armadillidium nasatum</name>
    <dbReference type="NCBI Taxonomy" id="96803"/>
    <lineage>
        <taxon>Eukaryota</taxon>
        <taxon>Metazoa</taxon>
        <taxon>Ecdysozoa</taxon>
        <taxon>Arthropoda</taxon>
        <taxon>Crustacea</taxon>
        <taxon>Multicrustacea</taxon>
        <taxon>Malacostraca</taxon>
        <taxon>Eumalacostraca</taxon>
        <taxon>Peracarida</taxon>
        <taxon>Isopoda</taxon>
        <taxon>Oniscidea</taxon>
        <taxon>Crinocheta</taxon>
        <taxon>Armadillidiidae</taxon>
        <taxon>Armadillidium</taxon>
    </lineage>
</organism>
<name>A0A5N5T5C1_9CRUS</name>
<sequence>MLRTYQKTKNKNNRCSMQESDVIIEDLEPPIIKPKRKAFLFAICSFPDFSYGRNPLMQWYYFISNPKFKTRL</sequence>
<evidence type="ECO:0000313" key="1">
    <source>
        <dbReference type="EMBL" id="KAB7501736.1"/>
    </source>
</evidence>
<comment type="caution">
    <text evidence="1">The sequence shown here is derived from an EMBL/GenBank/DDBJ whole genome shotgun (WGS) entry which is preliminary data.</text>
</comment>
<evidence type="ECO:0000313" key="2">
    <source>
        <dbReference type="Proteomes" id="UP000326759"/>
    </source>
</evidence>
<dbReference type="AlphaFoldDB" id="A0A5N5T5C1"/>
<dbReference type="Proteomes" id="UP000326759">
    <property type="component" value="Unassembled WGS sequence"/>
</dbReference>
<keyword evidence="2" id="KW-1185">Reference proteome</keyword>
<proteinExistence type="predicted"/>